<dbReference type="EMBL" id="VXIV02000184">
    <property type="protein sequence ID" value="KAF6040076.1"/>
    <property type="molecule type" value="Genomic_DNA"/>
</dbReference>
<accession>A0A7J7KPG8</accession>
<dbReference type="Proteomes" id="UP000593567">
    <property type="component" value="Unassembled WGS sequence"/>
</dbReference>
<evidence type="ECO:0000313" key="3">
    <source>
        <dbReference type="Proteomes" id="UP000593567"/>
    </source>
</evidence>
<comment type="caution">
    <text evidence="2">The sequence shown here is derived from an EMBL/GenBank/DDBJ whole genome shotgun (WGS) entry which is preliminary data.</text>
</comment>
<protein>
    <submittedName>
        <fullName evidence="2">Uncharacterized protein</fullName>
    </submittedName>
</protein>
<evidence type="ECO:0000313" key="2">
    <source>
        <dbReference type="EMBL" id="KAF6040076.1"/>
    </source>
</evidence>
<name>A0A7J7KPG8_BUGNE</name>
<feature type="region of interest" description="Disordered" evidence="1">
    <location>
        <begin position="1"/>
        <end position="40"/>
    </location>
</feature>
<proteinExistence type="predicted"/>
<feature type="compositionally biased region" description="Basic and acidic residues" evidence="1">
    <location>
        <begin position="7"/>
        <end position="40"/>
    </location>
</feature>
<reference evidence="2" key="1">
    <citation type="submission" date="2020-06" db="EMBL/GenBank/DDBJ databases">
        <title>Draft genome of Bugula neritina, a colonial animal packing powerful symbionts and potential medicines.</title>
        <authorList>
            <person name="Rayko M."/>
        </authorList>
    </citation>
    <scope>NUCLEOTIDE SEQUENCE [LARGE SCALE GENOMIC DNA]</scope>
    <source>
        <strain evidence="2">Kwan_BN1</strain>
    </source>
</reference>
<evidence type="ECO:0000256" key="1">
    <source>
        <dbReference type="SAM" id="MobiDB-lite"/>
    </source>
</evidence>
<dbReference type="AlphaFoldDB" id="A0A7J7KPG8"/>
<sequence length="751" mass="86943">MASQAINDDHQPDSKERVEQSFGDLRGKMGKLTEEGKKFTEEEKTYIQTTYEESDRLAEGYDERFTDLEEQPHWENMPAPPSTIEIGDLTNFVTTHDERIQELFSRLKDDVETTEIAEVDNQNQLTLKFHVMISSNFAKQAERVQIHEHESRKVLTDLAQSKDKKNLWTGEYKIERGVKLKYVYSITKKSSSKRVFEQIGRGPNCRDFEPKGGDADADAYDGLAAFDPSKDKKEIKAGVLAMLPDWCQEVNKGTTVEDLHKQILTVRERQRQFLAHFSDNYNENYFYDSEGYVDEALAMFIKNTLKSHESGEVSAEGAKRVASFIGLASLALKTYHCPKPLNDNLKLFRKVLHWTLDEVLPKTELGKTFLTYMRARCGSNGYRNKLAADLKTFINDIAFREEDEENNHWMLLVPLIHTLGDGSNDLAFHKEIVHSFQKIKTKRNWKAWFRRLIPFITIDPELPAMLVEILSDEELEDFLRFREEVSHLHNRIPLQHILRVVSTKADVSKFSELLPRCIEKRREYSIPMSLSNNIEGGNRDLVLEILQRINFTENDANIINASIELLPFAVKDSKDNPISTEDWENLKAVLDKIAAALKVFQLEKSENGFDAFSNKEKELWVMLYNAVVGKDDWSQKCAIKFQERLQEIYHQNKRSILELCCNEKFDEEFMREAVLDVAKQAATEMMTEEEPKFFDGKNKKEIAKLVEHILDVFKLYAEDEAGSLVTKMLQLPNFARILELQSKCDCKLFFF</sequence>
<keyword evidence="3" id="KW-1185">Reference proteome</keyword>
<gene>
    <name evidence="2" type="ORF">EB796_001618</name>
</gene>
<organism evidence="2 3">
    <name type="scientific">Bugula neritina</name>
    <name type="common">Brown bryozoan</name>
    <name type="synonym">Sertularia neritina</name>
    <dbReference type="NCBI Taxonomy" id="10212"/>
    <lineage>
        <taxon>Eukaryota</taxon>
        <taxon>Metazoa</taxon>
        <taxon>Spiralia</taxon>
        <taxon>Lophotrochozoa</taxon>
        <taxon>Bryozoa</taxon>
        <taxon>Gymnolaemata</taxon>
        <taxon>Cheilostomatida</taxon>
        <taxon>Flustrina</taxon>
        <taxon>Buguloidea</taxon>
        <taxon>Bugulidae</taxon>
        <taxon>Bugula</taxon>
    </lineage>
</organism>